<dbReference type="Proteomes" id="UP000033423">
    <property type="component" value="Unassembled WGS sequence"/>
</dbReference>
<gene>
    <name evidence="1" type="ORF">MBAV_001727</name>
</gene>
<organism evidence="1 2">
    <name type="scientific">Candidatus Magnetobacterium bavaricum</name>
    <dbReference type="NCBI Taxonomy" id="29290"/>
    <lineage>
        <taxon>Bacteria</taxon>
        <taxon>Pseudomonadati</taxon>
        <taxon>Nitrospirota</taxon>
        <taxon>Thermodesulfovibrionia</taxon>
        <taxon>Thermodesulfovibrionales</taxon>
        <taxon>Candidatus Magnetobacteriaceae</taxon>
        <taxon>Candidatus Magnetobacterium</taxon>
    </lineage>
</organism>
<accession>A0A0F3GW12</accession>
<protein>
    <submittedName>
        <fullName evidence="1">Uncharacterized protein</fullName>
    </submittedName>
</protein>
<sequence>MAYFFTNVQAMAAATTGAWTDFSLSALVPVGTNMAVIRVQPTDDQGVSYTYGLRAKGSADTRTGTIVGFQQCEYYCAVDSNRTIQYYKNNAGVTFRLVGYFTSDAVGLINVVTVTETTPAVWTTYDLSATLPIGTQFVCLQVHRPGGGAAVSIRCNDSTDDRIQSAATGSLYGYCVGVDSDRKIQLTGDNMSVYITGYITQGRRRVNGLNKSLTVTGSYQDVDVSADYPPFGYAGCVCETFSTTGTAYEFCFREKGSTDDYYTLRRNTIGAFSVGLDINKKFQLKISNLSLDTYVLGYFVKPSIRKDSITRDDIGEIRKNGFASKALTVQGDAMSGYPLTTQQSHIPVSS</sequence>
<dbReference type="AlphaFoldDB" id="A0A0F3GW12"/>
<evidence type="ECO:0000313" key="2">
    <source>
        <dbReference type="Proteomes" id="UP000033423"/>
    </source>
</evidence>
<keyword evidence="2" id="KW-1185">Reference proteome</keyword>
<name>A0A0F3GW12_9BACT</name>
<proteinExistence type="predicted"/>
<dbReference type="EMBL" id="LACI01000745">
    <property type="protein sequence ID" value="KJU86080.1"/>
    <property type="molecule type" value="Genomic_DNA"/>
</dbReference>
<evidence type="ECO:0000313" key="1">
    <source>
        <dbReference type="EMBL" id="KJU86080.1"/>
    </source>
</evidence>
<reference evidence="1 2" key="1">
    <citation type="submission" date="2015-02" db="EMBL/GenBank/DDBJ databases">
        <title>Single-cell genomics of uncultivated deep-branching MTB reveals a conserved set of magnetosome genes.</title>
        <authorList>
            <person name="Kolinko S."/>
            <person name="Richter M."/>
            <person name="Glockner F.O."/>
            <person name="Brachmann A."/>
            <person name="Schuler D."/>
        </authorList>
    </citation>
    <scope>NUCLEOTIDE SEQUENCE [LARGE SCALE GENOMIC DNA]</scope>
    <source>
        <strain evidence="1">TM-1</strain>
    </source>
</reference>
<feature type="non-terminal residue" evidence="1">
    <location>
        <position position="350"/>
    </location>
</feature>
<comment type="caution">
    <text evidence="1">The sequence shown here is derived from an EMBL/GenBank/DDBJ whole genome shotgun (WGS) entry which is preliminary data.</text>
</comment>